<gene>
    <name evidence="1" type="ORF">H0H12_19375</name>
</gene>
<dbReference type="Pfam" id="PF03928">
    <property type="entry name" value="HbpS-like"/>
    <property type="match status" value="1"/>
</dbReference>
<evidence type="ECO:0000313" key="2">
    <source>
        <dbReference type="Proteomes" id="UP000510934"/>
    </source>
</evidence>
<dbReference type="EMBL" id="CP059052">
    <property type="protein sequence ID" value="QLJ12601.1"/>
    <property type="molecule type" value="Genomic_DNA"/>
</dbReference>
<proteinExistence type="predicted"/>
<dbReference type="PANTHER" id="PTHR34309">
    <property type="entry name" value="SLR1406 PROTEIN"/>
    <property type="match status" value="1"/>
</dbReference>
<protein>
    <submittedName>
        <fullName evidence="1">Heme-binding protein</fullName>
    </submittedName>
</protein>
<dbReference type="Gene3D" id="3.30.450.150">
    <property type="entry name" value="Haem-degrading domain"/>
    <property type="match status" value="1"/>
</dbReference>
<dbReference type="InterPro" id="IPR005624">
    <property type="entry name" value="PduO/GlcC-like"/>
</dbReference>
<organism evidence="1 2">
    <name type="scientific">Pseudomonas putida</name>
    <name type="common">Arthrobacter siderocapsulatus</name>
    <dbReference type="NCBI Taxonomy" id="303"/>
    <lineage>
        <taxon>Bacteria</taxon>
        <taxon>Pseudomonadati</taxon>
        <taxon>Pseudomonadota</taxon>
        <taxon>Gammaproteobacteria</taxon>
        <taxon>Pseudomonadales</taxon>
        <taxon>Pseudomonadaceae</taxon>
        <taxon>Pseudomonas</taxon>
    </lineage>
</organism>
<dbReference type="InterPro" id="IPR038084">
    <property type="entry name" value="PduO/GlcC-like_sf"/>
</dbReference>
<dbReference type="RefSeq" id="WP_180688463.1">
    <property type="nucleotide sequence ID" value="NZ_CP059052.1"/>
</dbReference>
<dbReference type="AlphaFoldDB" id="A0A7D6A1L7"/>
<dbReference type="InterPro" id="IPR052517">
    <property type="entry name" value="GlcG_carb_metab_protein"/>
</dbReference>
<dbReference type="PANTHER" id="PTHR34309:SF1">
    <property type="entry name" value="PROTEIN GLCG"/>
    <property type="match status" value="1"/>
</dbReference>
<name>A0A7D6A1L7_PSEPU</name>
<dbReference type="Proteomes" id="UP000510934">
    <property type="component" value="Chromosome"/>
</dbReference>
<reference evidence="1 2" key="1">
    <citation type="journal article" date="2009" name="Mikrobiologiia">
        <title>[Phenanthren biodegradation and interaction of Pseudomonas putida BS3701 and Burkholderia sp.BS3702 in plant rhizosphere].</title>
        <authorList>
            <person name="Ovchinnikova A.A."/>
            <person name="Vetrova A.A."/>
            <person name="Filonov A.E."/>
            <person name="Boronin A.M."/>
        </authorList>
    </citation>
    <scope>NUCLEOTIDE SEQUENCE [LARGE SCALE GENOMIC DNA]</scope>
    <source>
        <strain evidence="1 2">BS3701</strain>
    </source>
</reference>
<evidence type="ECO:0000313" key="1">
    <source>
        <dbReference type="EMBL" id="QLJ12601.1"/>
    </source>
</evidence>
<accession>A0A7D6A1L7</accession>
<sequence>MLTKKILDSEDVNTILFNASNFAMKNEWPVSIAIVDDAGFLLAFKRLDNAPLFSVNLAIEKAKSSALSKRDSKALEDLVTSGRTAFIGVGEIICIEGGVLIRDNSTIVGAIGVSGVSSHNDAAIALHGAEAWQLL</sequence>
<dbReference type="SUPFAM" id="SSF143744">
    <property type="entry name" value="GlcG-like"/>
    <property type="match status" value="1"/>
</dbReference>